<reference evidence="2 3" key="1">
    <citation type="submission" date="2023-02" db="EMBL/GenBank/DDBJ databases">
        <title>LHISI_Scaffold_Assembly.</title>
        <authorList>
            <person name="Stuart O.P."/>
            <person name="Cleave R."/>
            <person name="Magrath M.J.L."/>
            <person name="Mikheyev A.S."/>
        </authorList>
    </citation>
    <scope>NUCLEOTIDE SEQUENCE [LARGE SCALE GENOMIC DNA]</scope>
    <source>
        <strain evidence="2">Daus_M_001</strain>
        <tissue evidence="2">Leg muscle</tissue>
    </source>
</reference>
<feature type="region of interest" description="Disordered" evidence="1">
    <location>
        <begin position="732"/>
        <end position="776"/>
    </location>
</feature>
<sequence>MKRVVKQSESKCQYALTSKGAISASSSSVGSTLEHCNRCGPICIDDSMLSAAGWTGGTHATASASIIQKLQTLQYAMAKLIPRTIGVPRADAHKFDRMVAIKRTELSAFKNALLQSLELRAGPSTQVYRHRAQHLLSDNMRVQRRQHSSCDSSLARPARLMNGQTPSVMTWGAIGYNMRSRPLHIEENLNSNSYSREVLEPKVLPLLQATPHAIFQQDNARPHVARKLIDEKFSDMQVLVRWCSVLLKNKIMGMFPHIGATCVLPHYINNRSLKLPMPSSDALCSVILLTKIMLHSGFTTVKLYQTINILEDSNVDGKGTIVAVEIQLQSPVSGTAPDQETCSNWNTDSLPHFAALIQCTHQGLVKLKGDKEALKRQYMHQLEVTAICLKSERSHCVKASVNTDLEEFSRYTLAEQIAIAELIAEQIVNVMRIAIAEFTAGPHITRTQTTLATPMSGESIVQYFPAKFKEKRCFLGHNVHCLTVHLDFPAMLLLQKNTARVHWPIDSNVLEVAGCLLVVLLRHRVPVGNGRLNCTLCGCAVPQWRCRYVLTDTYTPSLRGTHLRCRVDFARTLGTRTLAGSIYLCPSRCVAGRYEHVAWLHKGVAVSLFLYATHFLLTTSMTKYKGLQAASSFLSVTCRSLGHILRVAETRTTCVRLTRWIQNFPPGGNLYEPNAKPLAILAIPTYHPKDHQNWDQHTPETLFTLSTDKTKQLGPLKMNFYLSTSITTLATGNGKKSQQMPLPGDARRESGSPYASSSAHGIRGEENAQGYTPNGPITSPKVDEFVLLEASYNLFSCLHTSPGRHQGGEVNTNTLPQRRSVRHSSTIPTKLRCRGHCTKAHTAITCRENIAVCSADVGARPATCIAGRAPTSFAACWCCLALNPFGRGSCQAVGNYTIILPGQRPTAGHHCHRYRSGSLSNSGPVLGKHDMHHGRGSHKSIRGPATLKCQQPGTVEQNGRCMPVSITCLVERNMLLTFPTHTPSCLKPNTVDSTMTVNDYGKAELVHESGAEVERAGTYGNEVMDEGVELWHTDNKSALHTATSSATKLLHTISPYMLPLLKLQFFMENFCGARVWSYGIQIAKVCFTRVILESEVVYEGREADVTRLLRNRPPPPEEGKQRRAKRTACHSCYTVQCVRHTAGCFSVWETVFNVGNKFRPPFPVLQKKILGLFHTHTKPDTDISAAHFWLNHSSITLSSTAYIDSFIIFLFANPLVEPTLLANSINKIDTDCGKAIRGRNAAVALGSSYTWQAAARLASCAVSSARCLATGGGETPQTTIVCSTIPFHQNTQEGGCEFVRALVLERGSMFHGPREKNVKVNTDHFQGWLNVKSVHYSESHRANSADTVKVKLMGLNDKNSWTKTATGINKHGLESPGQSKADKVHLKLMNCLWWTSVSSYTQYLTMRKGMSKNPGSLEP</sequence>
<dbReference type="EMBL" id="JARBHB010000014">
    <property type="protein sequence ID" value="KAJ8868609.1"/>
    <property type="molecule type" value="Genomic_DNA"/>
</dbReference>
<dbReference type="InterPro" id="IPR036397">
    <property type="entry name" value="RNaseH_sf"/>
</dbReference>
<evidence type="ECO:0000313" key="3">
    <source>
        <dbReference type="Proteomes" id="UP001159363"/>
    </source>
</evidence>
<dbReference type="Proteomes" id="UP001159363">
    <property type="component" value="Chromosome 13"/>
</dbReference>
<accession>A0ABQ9G844</accession>
<dbReference type="Gene3D" id="3.30.420.10">
    <property type="entry name" value="Ribonuclease H-like superfamily/Ribonuclease H"/>
    <property type="match status" value="1"/>
</dbReference>
<protein>
    <submittedName>
        <fullName evidence="2">Uncharacterized protein</fullName>
    </submittedName>
</protein>
<organism evidence="2 3">
    <name type="scientific">Dryococelus australis</name>
    <dbReference type="NCBI Taxonomy" id="614101"/>
    <lineage>
        <taxon>Eukaryota</taxon>
        <taxon>Metazoa</taxon>
        <taxon>Ecdysozoa</taxon>
        <taxon>Arthropoda</taxon>
        <taxon>Hexapoda</taxon>
        <taxon>Insecta</taxon>
        <taxon>Pterygota</taxon>
        <taxon>Neoptera</taxon>
        <taxon>Polyneoptera</taxon>
        <taxon>Phasmatodea</taxon>
        <taxon>Verophasmatodea</taxon>
        <taxon>Anareolatae</taxon>
        <taxon>Phasmatidae</taxon>
        <taxon>Eurycanthinae</taxon>
        <taxon>Dryococelus</taxon>
    </lineage>
</organism>
<gene>
    <name evidence="2" type="ORF">PR048_030147</name>
</gene>
<evidence type="ECO:0000313" key="2">
    <source>
        <dbReference type="EMBL" id="KAJ8868609.1"/>
    </source>
</evidence>
<evidence type="ECO:0000256" key="1">
    <source>
        <dbReference type="SAM" id="MobiDB-lite"/>
    </source>
</evidence>
<comment type="caution">
    <text evidence="2">The sequence shown here is derived from an EMBL/GenBank/DDBJ whole genome shotgun (WGS) entry which is preliminary data.</text>
</comment>
<keyword evidence="3" id="KW-1185">Reference proteome</keyword>
<proteinExistence type="predicted"/>
<name>A0ABQ9G844_9NEOP</name>